<protein>
    <submittedName>
        <fullName evidence="12">Undecaprenyl-phosphate 4-deoxy-4-formamido-L-arabinose transferase (Undecaprenyl-phosphate Ara4FN transferase) (Ara4FN transferase)</fullName>
    </submittedName>
</protein>
<dbReference type="PANTHER" id="PTHR48090">
    <property type="entry name" value="UNDECAPRENYL-PHOSPHATE 4-DEOXY-4-FORMAMIDO-L-ARABINOSE TRANSFERASE-RELATED"/>
    <property type="match status" value="1"/>
</dbReference>
<comment type="subcellular location">
    <subcellularLocation>
        <location evidence="1">Cell membrane</location>
        <topology evidence="1">Multi-pass membrane protein</topology>
    </subcellularLocation>
</comment>
<accession>A0A9P1BEN2</accession>
<dbReference type="OrthoDB" id="2603at2759"/>
<feature type="domain" description="Glycosyltransferase 2-like" evidence="10">
    <location>
        <begin position="304"/>
        <end position="464"/>
    </location>
</feature>
<keyword evidence="4 12" id="KW-0808">Transferase</keyword>
<dbReference type="InterPro" id="IPR022791">
    <property type="entry name" value="L-PG_synthase/AglD"/>
</dbReference>
<dbReference type="EMBL" id="CAMXCT020000001">
    <property type="protein sequence ID" value="CAL1125224.1"/>
    <property type="molecule type" value="Genomic_DNA"/>
</dbReference>
<evidence type="ECO:0000256" key="9">
    <source>
        <dbReference type="SAM" id="Phobius"/>
    </source>
</evidence>
<feature type="transmembrane region" description="Helical" evidence="9">
    <location>
        <begin position="49"/>
        <end position="70"/>
    </location>
</feature>
<feature type="transmembrane region" description="Helical" evidence="9">
    <location>
        <begin position="1014"/>
        <end position="1032"/>
    </location>
</feature>
<evidence type="ECO:0000256" key="3">
    <source>
        <dbReference type="ARBA" id="ARBA00022676"/>
    </source>
</evidence>
<dbReference type="AlphaFoldDB" id="A0A9P1BEN2"/>
<evidence type="ECO:0000259" key="10">
    <source>
        <dbReference type="Pfam" id="PF00535"/>
    </source>
</evidence>
<feature type="transmembrane region" description="Helical" evidence="9">
    <location>
        <begin position="782"/>
        <end position="799"/>
    </location>
</feature>
<gene>
    <name evidence="11" type="ORF">C1SCF055_LOCUS439</name>
</gene>
<dbReference type="Gene3D" id="3.90.550.10">
    <property type="entry name" value="Spore Coat Polysaccharide Biosynthesis Protein SpsA, Chain A"/>
    <property type="match status" value="1"/>
</dbReference>
<dbReference type="GO" id="GO:0005886">
    <property type="term" value="C:plasma membrane"/>
    <property type="evidence" value="ECO:0007669"/>
    <property type="project" value="UniProtKB-SubCell"/>
</dbReference>
<dbReference type="CDD" id="cd04187">
    <property type="entry name" value="DPM1_like_bac"/>
    <property type="match status" value="1"/>
</dbReference>
<feature type="transmembrane region" description="Helical" evidence="9">
    <location>
        <begin position="269"/>
        <end position="293"/>
    </location>
</feature>
<dbReference type="PANTHER" id="PTHR48090:SF3">
    <property type="entry name" value="UNDECAPRENYL-PHOSPHATE 4-DEOXY-4-FORMAMIDO-L-ARABINOSE TRANSFERASE"/>
    <property type="match status" value="1"/>
</dbReference>
<keyword evidence="8 9" id="KW-0472">Membrane</keyword>
<feature type="transmembrane region" description="Helical" evidence="9">
    <location>
        <begin position="750"/>
        <end position="770"/>
    </location>
</feature>
<dbReference type="EMBL" id="CAMXCT010000001">
    <property type="protein sequence ID" value="CAI3971849.1"/>
    <property type="molecule type" value="Genomic_DNA"/>
</dbReference>
<dbReference type="Pfam" id="PF00535">
    <property type="entry name" value="Glycos_transf_2"/>
    <property type="match status" value="1"/>
</dbReference>
<comment type="caution">
    <text evidence="11">The sequence shown here is derived from an EMBL/GenBank/DDBJ whole genome shotgun (WGS) entry which is preliminary data.</text>
</comment>
<feature type="transmembrane region" description="Helical" evidence="9">
    <location>
        <begin position="868"/>
        <end position="890"/>
    </location>
</feature>
<feature type="transmembrane region" description="Helical" evidence="9">
    <location>
        <begin position="132"/>
        <end position="150"/>
    </location>
</feature>
<evidence type="ECO:0000313" key="13">
    <source>
        <dbReference type="Proteomes" id="UP001152797"/>
    </source>
</evidence>
<evidence type="ECO:0000256" key="2">
    <source>
        <dbReference type="ARBA" id="ARBA00022475"/>
    </source>
</evidence>
<evidence type="ECO:0000313" key="12">
    <source>
        <dbReference type="EMBL" id="CAL4759161.1"/>
    </source>
</evidence>
<evidence type="ECO:0000256" key="5">
    <source>
        <dbReference type="ARBA" id="ARBA00022692"/>
    </source>
</evidence>
<evidence type="ECO:0000256" key="6">
    <source>
        <dbReference type="ARBA" id="ARBA00022985"/>
    </source>
</evidence>
<evidence type="ECO:0000256" key="8">
    <source>
        <dbReference type="ARBA" id="ARBA00023136"/>
    </source>
</evidence>
<keyword evidence="6" id="KW-0448">Lipopolysaccharide biosynthesis</keyword>
<organism evidence="11">
    <name type="scientific">Cladocopium goreaui</name>
    <dbReference type="NCBI Taxonomy" id="2562237"/>
    <lineage>
        <taxon>Eukaryota</taxon>
        <taxon>Sar</taxon>
        <taxon>Alveolata</taxon>
        <taxon>Dinophyceae</taxon>
        <taxon>Suessiales</taxon>
        <taxon>Symbiodiniaceae</taxon>
        <taxon>Cladocopium</taxon>
    </lineage>
</organism>
<dbReference type="InterPro" id="IPR001173">
    <property type="entry name" value="Glyco_trans_2-like"/>
</dbReference>
<keyword evidence="13" id="KW-1185">Reference proteome</keyword>
<keyword evidence="2" id="KW-1003">Cell membrane</keyword>
<dbReference type="Pfam" id="PF03706">
    <property type="entry name" value="LPG_synthase_TM"/>
    <property type="match status" value="1"/>
</dbReference>
<dbReference type="GO" id="GO:0099621">
    <property type="term" value="F:undecaprenyl-phosphate 4-deoxy-4-formamido-L-arabinose transferase activity"/>
    <property type="evidence" value="ECO:0007669"/>
    <property type="project" value="TreeGrafter"/>
</dbReference>
<feature type="transmembrane region" description="Helical" evidence="9">
    <location>
        <begin position="91"/>
        <end position="112"/>
    </location>
</feature>
<evidence type="ECO:0000256" key="1">
    <source>
        <dbReference type="ARBA" id="ARBA00004651"/>
    </source>
</evidence>
<proteinExistence type="predicted"/>
<dbReference type="EMBL" id="CAMXCT030000001">
    <property type="protein sequence ID" value="CAL4759161.1"/>
    <property type="molecule type" value="Genomic_DNA"/>
</dbReference>
<feature type="transmembrane region" description="Helical" evidence="9">
    <location>
        <begin position="242"/>
        <end position="263"/>
    </location>
</feature>
<keyword evidence="3" id="KW-0328">Glycosyltransferase</keyword>
<feature type="transmembrane region" description="Helical" evidence="9">
    <location>
        <begin position="624"/>
        <end position="643"/>
    </location>
</feature>
<dbReference type="InterPro" id="IPR029044">
    <property type="entry name" value="Nucleotide-diphossugar_trans"/>
</dbReference>
<feature type="transmembrane region" description="Helical" evidence="9">
    <location>
        <begin position="530"/>
        <end position="553"/>
    </location>
</feature>
<reference evidence="12 13" key="2">
    <citation type="submission" date="2024-05" db="EMBL/GenBank/DDBJ databases">
        <authorList>
            <person name="Chen Y."/>
            <person name="Shah S."/>
            <person name="Dougan E. K."/>
            <person name="Thang M."/>
            <person name="Chan C."/>
        </authorList>
    </citation>
    <scope>NUCLEOTIDE SEQUENCE [LARGE SCALE GENOMIC DNA]</scope>
</reference>
<feature type="transmembrane region" description="Helical" evidence="9">
    <location>
        <begin position="205"/>
        <end position="230"/>
    </location>
</feature>
<name>A0A9P1BEN2_9DINO</name>
<feature type="transmembrane region" description="Helical" evidence="9">
    <location>
        <begin position="834"/>
        <end position="862"/>
    </location>
</feature>
<feature type="transmembrane region" description="Helical" evidence="9">
    <location>
        <begin position="12"/>
        <end position="29"/>
    </location>
</feature>
<evidence type="ECO:0000256" key="7">
    <source>
        <dbReference type="ARBA" id="ARBA00022989"/>
    </source>
</evidence>
<feature type="transmembrane region" description="Helical" evidence="9">
    <location>
        <begin position="575"/>
        <end position="603"/>
    </location>
</feature>
<feature type="transmembrane region" description="Helical" evidence="9">
    <location>
        <begin position="975"/>
        <end position="994"/>
    </location>
</feature>
<keyword evidence="5 9" id="KW-0812">Transmembrane</keyword>
<dbReference type="Proteomes" id="UP001152797">
    <property type="component" value="Unassembled WGS sequence"/>
</dbReference>
<dbReference type="InterPro" id="IPR050256">
    <property type="entry name" value="Glycosyltransferase_2"/>
</dbReference>
<sequence>MTDIAPRKCARWLRIAAQVVFLAVLLWAVRRYLSTALADLEDYDWELHPEWLVLAGVLYLVGLLPCAWFWRRLLFRFDQEPRSSDVLRAYYIGHLGKYVPGKAMVVVLRTVMLREKQVDTTVAAVTVMYETLTMMAVGAAVAGLLVALWWSEQMWTILIAVGLMCVAIVPTLPPVFRWLARLVGMGRSDPRVAERLARFGYGELIVGWFTIAGGWFVLGLSLWAVLQGIGVKDFPLLQNWPLCTAAVSLAVVAGFLSLIPGGAGVRESILLPLLAPELGATVALGAALLLRVVPKPIEQSMLLSAVIPVYNEVDSLPALYDQVVLIAEDKRFDLEIVFVDDGSRDGSWDVIERLAAADPRVHGIRFRRNFGKAAALNAGFAEAQGEVVVTLDADLQDDPAEIPRFVDQIEQGLDVVSGWKKVRHDPWHKVLPSRVFNYMVSKLTGVHLHDHNCGLKCYRSEVLGEVRLYGELHRFIPVLAHARGFSVGELVIQHRPRQHGHSKYGVARFIKGFLDLLTVKFLTGFGQRPLHFLGSIGLIFFLIGSLGLFWLAIDWTANWFSPSADHIPLHQRPAVLYSAAAMLLGGQLLSIGIVAELITAYTGRDRDTYSITERTAPAIISHPSVYWLLIALSIGSVTGRILAVDSVDTLALEKHLRREDPNRELQRPFLSANDRSRWCTVRALVEHGTYQIDEVIQERGWDTIDMVKHDGHLYSSKPPLLATLIAAEYWVLHQITGSTLGESPHALGRFMLATINIPALLVCFLLLVSIVERYGNSDWGRIFVIAAATWATLMTTFAATLNNHLIAAAAATAALWATLRIWQDGSRRLDEFVLAGAAAAFCAANELPALSLAAACTLAIFWKAPRQAIIGFVPAAAVVAGAFFATNYAAHGSMIPPYAHREEGENWYDYEYERNGRTIHSYWQNRSGIDLGEASPVIYAVNVLVGHHGVFSLTPVWLLSFLGLGLMLTAEDRSLRWIALAILGLSVVCFAFYLSRPLIDRNYGGTTSGFRWMMWFAPLWLFGMLPAADAAAERRWARAICLVLLMFSVLSVAYPTWNPWTHPWLWDASEWMGWM</sequence>
<feature type="transmembrane region" description="Helical" evidence="9">
    <location>
        <begin position="157"/>
        <end position="180"/>
    </location>
</feature>
<evidence type="ECO:0000313" key="11">
    <source>
        <dbReference type="EMBL" id="CAI3971849.1"/>
    </source>
</evidence>
<evidence type="ECO:0000256" key="4">
    <source>
        <dbReference type="ARBA" id="ARBA00022679"/>
    </source>
</evidence>
<reference evidence="11" key="1">
    <citation type="submission" date="2022-10" db="EMBL/GenBank/DDBJ databases">
        <authorList>
            <person name="Chen Y."/>
            <person name="Dougan E. K."/>
            <person name="Chan C."/>
            <person name="Rhodes N."/>
            <person name="Thang M."/>
        </authorList>
    </citation>
    <scope>NUCLEOTIDE SEQUENCE</scope>
</reference>
<keyword evidence="7 9" id="KW-1133">Transmembrane helix</keyword>
<dbReference type="SUPFAM" id="SSF53448">
    <property type="entry name" value="Nucleotide-diphospho-sugar transferases"/>
    <property type="match status" value="1"/>
</dbReference>
<feature type="transmembrane region" description="Helical" evidence="9">
    <location>
        <begin position="1039"/>
        <end position="1057"/>
    </location>
</feature>